<gene>
    <name evidence="2" type="ORF">DFH05DRAFT_1544633</name>
</gene>
<dbReference type="InterPro" id="IPR013096">
    <property type="entry name" value="Cupin_2"/>
</dbReference>
<comment type="caution">
    <text evidence="2">The sequence shown here is derived from an EMBL/GenBank/DDBJ whole genome shotgun (WGS) entry which is preliminary data.</text>
</comment>
<accession>A0A9W8NX59</accession>
<dbReference type="Gene3D" id="2.60.120.10">
    <property type="entry name" value="Jelly Rolls"/>
    <property type="match status" value="1"/>
</dbReference>
<feature type="domain" description="Cupin type-2" evidence="1">
    <location>
        <begin position="38"/>
        <end position="89"/>
    </location>
</feature>
<dbReference type="AlphaFoldDB" id="A0A9W8NX59"/>
<protein>
    <recommendedName>
        <fullName evidence="1">Cupin type-2 domain-containing protein</fullName>
    </recommendedName>
</protein>
<dbReference type="SUPFAM" id="SSF51182">
    <property type="entry name" value="RmlC-like cupins"/>
    <property type="match status" value="1"/>
</dbReference>
<name>A0A9W8NX59_9AGAR</name>
<evidence type="ECO:0000313" key="3">
    <source>
        <dbReference type="Proteomes" id="UP001142393"/>
    </source>
</evidence>
<dbReference type="EMBL" id="JANVFU010000010">
    <property type="protein sequence ID" value="KAJ3742676.1"/>
    <property type="molecule type" value="Genomic_DNA"/>
</dbReference>
<proteinExistence type="predicted"/>
<dbReference type="InterPro" id="IPR011051">
    <property type="entry name" value="RmlC_Cupin_sf"/>
</dbReference>
<dbReference type="Pfam" id="PF07883">
    <property type="entry name" value="Cupin_2"/>
    <property type="match status" value="1"/>
</dbReference>
<keyword evidence="3" id="KW-1185">Reference proteome</keyword>
<dbReference type="Proteomes" id="UP001142393">
    <property type="component" value="Unassembled WGS sequence"/>
</dbReference>
<evidence type="ECO:0000259" key="1">
    <source>
        <dbReference type="Pfam" id="PF07883"/>
    </source>
</evidence>
<sequence length="179" mass="20224">MSDYPDTVDMLIGTSLTFEPQLRIVRVRGGADDEILRVPTHWHENHDEIVTVLEGKLKVTIGGKVKLCTPESGEAFIPRGVPHSMESLKGVSCVVTERTNPAKFDKKELFFRNMFALPGSLSQESGLLPVMQIFYHGDIYPVFRVHLRWLEKAVVKVLGGYFAPLLGYRMKYKSLKETS</sequence>
<dbReference type="InterPro" id="IPR014710">
    <property type="entry name" value="RmlC-like_jellyroll"/>
</dbReference>
<organism evidence="2 3">
    <name type="scientific">Lentinula detonsa</name>
    <dbReference type="NCBI Taxonomy" id="2804962"/>
    <lineage>
        <taxon>Eukaryota</taxon>
        <taxon>Fungi</taxon>
        <taxon>Dikarya</taxon>
        <taxon>Basidiomycota</taxon>
        <taxon>Agaricomycotina</taxon>
        <taxon>Agaricomycetes</taxon>
        <taxon>Agaricomycetidae</taxon>
        <taxon>Agaricales</taxon>
        <taxon>Marasmiineae</taxon>
        <taxon>Omphalotaceae</taxon>
        <taxon>Lentinula</taxon>
    </lineage>
</organism>
<evidence type="ECO:0000313" key="2">
    <source>
        <dbReference type="EMBL" id="KAJ3742676.1"/>
    </source>
</evidence>
<reference evidence="2 3" key="1">
    <citation type="journal article" date="2023" name="Proc. Natl. Acad. Sci. U.S.A.">
        <title>A global phylogenomic analysis of the shiitake genus Lentinula.</title>
        <authorList>
            <person name="Sierra-Patev S."/>
            <person name="Min B."/>
            <person name="Naranjo-Ortiz M."/>
            <person name="Looney B."/>
            <person name="Konkel Z."/>
            <person name="Slot J.C."/>
            <person name="Sakamoto Y."/>
            <person name="Steenwyk J.L."/>
            <person name="Rokas A."/>
            <person name="Carro J."/>
            <person name="Camarero S."/>
            <person name="Ferreira P."/>
            <person name="Molpeceres G."/>
            <person name="Ruiz-Duenas F.J."/>
            <person name="Serrano A."/>
            <person name="Henrissat B."/>
            <person name="Drula E."/>
            <person name="Hughes K.W."/>
            <person name="Mata J.L."/>
            <person name="Ishikawa N.K."/>
            <person name="Vargas-Isla R."/>
            <person name="Ushijima S."/>
            <person name="Smith C.A."/>
            <person name="Donoghue J."/>
            <person name="Ahrendt S."/>
            <person name="Andreopoulos W."/>
            <person name="He G."/>
            <person name="LaButti K."/>
            <person name="Lipzen A."/>
            <person name="Ng V."/>
            <person name="Riley R."/>
            <person name="Sandor L."/>
            <person name="Barry K."/>
            <person name="Martinez A.T."/>
            <person name="Xiao Y."/>
            <person name="Gibbons J.G."/>
            <person name="Terashima K."/>
            <person name="Grigoriev I.V."/>
            <person name="Hibbett D."/>
        </authorList>
    </citation>
    <scope>NUCLEOTIDE SEQUENCE [LARGE SCALE GENOMIC DNA]</scope>
    <source>
        <strain evidence="2 3">TFB7810</strain>
    </source>
</reference>